<evidence type="ECO:0000313" key="5">
    <source>
        <dbReference type="Proteomes" id="UP000597338"/>
    </source>
</evidence>
<dbReference type="SMART" id="SM00448">
    <property type="entry name" value="REC"/>
    <property type="match status" value="1"/>
</dbReference>
<feature type="modified residue" description="4-aspartylphosphate" evidence="2">
    <location>
        <position position="50"/>
    </location>
</feature>
<feature type="domain" description="Response regulatory" evidence="3">
    <location>
        <begin position="3"/>
        <end position="115"/>
    </location>
</feature>
<proteinExistence type="predicted"/>
<evidence type="ECO:0000256" key="1">
    <source>
        <dbReference type="ARBA" id="ARBA00022553"/>
    </source>
</evidence>
<reference evidence="5" key="1">
    <citation type="journal article" date="2019" name="Int. J. Syst. Evol. Microbiol.">
        <title>The Global Catalogue of Microorganisms (GCM) 10K type strain sequencing project: providing services to taxonomists for standard genome sequencing and annotation.</title>
        <authorList>
            <consortium name="The Broad Institute Genomics Platform"/>
            <consortium name="The Broad Institute Genome Sequencing Center for Infectious Disease"/>
            <person name="Wu L."/>
            <person name="Ma J."/>
        </authorList>
    </citation>
    <scope>NUCLEOTIDE SEQUENCE [LARGE SCALE GENOMIC DNA]</scope>
    <source>
        <strain evidence="5">CGMCC 1.15342</strain>
    </source>
</reference>
<dbReference type="InterPro" id="IPR001789">
    <property type="entry name" value="Sig_transdc_resp-reg_receiver"/>
</dbReference>
<comment type="caution">
    <text evidence="4">The sequence shown here is derived from an EMBL/GenBank/DDBJ whole genome shotgun (WGS) entry which is preliminary data.</text>
</comment>
<dbReference type="InterPro" id="IPR011006">
    <property type="entry name" value="CheY-like_superfamily"/>
</dbReference>
<dbReference type="Pfam" id="PF00072">
    <property type="entry name" value="Response_reg"/>
    <property type="match status" value="1"/>
</dbReference>
<protein>
    <recommendedName>
        <fullName evidence="3">Response regulatory domain-containing protein</fullName>
    </recommendedName>
</protein>
<dbReference type="RefSeq" id="WP_188753258.1">
    <property type="nucleotide sequence ID" value="NZ_BMIK01000020.1"/>
</dbReference>
<evidence type="ECO:0000259" key="3">
    <source>
        <dbReference type="PROSITE" id="PS50110"/>
    </source>
</evidence>
<keyword evidence="1 2" id="KW-0597">Phosphoprotein</keyword>
<evidence type="ECO:0000256" key="2">
    <source>
        <dbReference type="PROSITE-ProRule" id="PRU00169"/>
    </source>
</evidence>
<organism evidence="4 5">
    <name type="scientific">Parapedobacter defluvii</name>
    <dbReference type="NCBI Taxonomy" id="2045106"/>
    <lineage>
        <taxon>Bacteria</taxon>
        <taxon>Pseudomonadati</taxon>
        <taxon>Bacteroidota</taxon>
        <taxon>Sphingobacteriia</taxon>
        <taxon>Sphingobacteriales</taxon>
        <taxon>Sphingobacteriaceae</taxon>
        <taxon>Parapedobacter</taxon>
    </lineage>
</organism>
<accession>A0ABQ1MP51</accession>
<dbReference type="InterPro" id="IPR050595">
    <property type="entry name" value="Bact_response_regulator"/>
</dbReference>
<sequence>MTTVFFVEDDESLQDIAGLVFRGPEFAVRIFESAEKLLGERTYPHVYVLDKQLPGISGLDLCRILKADPQTRNIPVIIVSADPDIKALAAPIGATVVLEKPFSIHVLLKTVMDVSA</sequence>
<gene>
    <name evidence="4" type="ORF">GCM10011386_40140</name>
</gene>
<evidence type="ECO:0000313" key="4">
    <source>
        <dbReference type="EMBL" id="GGC43795.1"/>
    </source>
</evidence>
<dbReference type="PANTHER" id="PTHR44591">
    <property type="entry name" value="STRESS RESPONSE REGULATOR PROTEIN 1"/>
    <property type="match status" value="1"/>
</dbReference>
<name>A0ABQ1MP51_9SPHI</name>
<dbReference type="EMBL" id="BMIK01000020">
    <property type="protein sequence ID" value="GGC43795.1"/>
    <property type="molecule type" value="Genomic_DNA"/>
</dbReference>
<keyword evidence="5" id="KW-1185">Reference proteome</keyword>
<dbReference type="Proteomes" id="UP000597338">
    <property type="component" value="Unassembled WGS sequence"/>
</dbReference>
<dbReference type="SUPFAM" id="SSF52172">
    <property type="entry name" value="CheY-like"/>
    <property type="match status" value="1"/>
</dbReference>
<dbReference type="PROSITE" id="PS50110">
    <property type="entry name" value="RESPONSE_REGULATORY"/>
    <property type="match status" value="1"/>
</dbReference>
<dbReference type="PANTHER" id="PTHR44591:SF3">
    <property type="entry name" value="RESPONSE REGULATORY DOMAIN-CONTAINING PROTEIN"/>
    <property type="match status" value="1"/>
</dbReference>
<dbReference type="Gene3D" id="3.40.50.2300">
    <property type="match status" value="1"/>
</dbReference>